<keyword evidence="5" id="KW-1185">Reference proteome</keyword>
<organism evidence="4 5">
    <name type="scientific">Desmospora profundinema</name>
    <dbReference type="NCBI Taxonomy" id="1571184"/>
    <lineage>
        <taxon>Bacteria</taxon>
        <taxon>Bacillati</taxon>
        <taxon>Bacillota</taxon>
        <taxon>Bacilli</taxon>
        <taxon>Bacillales</taxon>
        <taxon>Thermoactinomycetaceae</taxon>
        <taxon>Desmospora</taxon>
    </lineage>
</organism>
<comment type="caution">
    <text evidence="4">The sequence shown here is derived from an EMBL/GenBank/DDBJ whole genome shotgun (WGS) entry which is preliminary data.</text>
</comment>
<dbReference type="Gene3D" id="2.60.40.790">
    <property type="match status" value="1"/>
</dbReference>
<gene>
    <name evidence="4" type="ORF">JOE21_001972</name>
</gene>
<sequence length="151" mass="17574">MGDWERGGHDTSLTRPSHEWDRSFQRFLNEPLFPGEGFGEGTFLPALNVEEKADRYLIQAEMPGMEQDDIDIEVQGNTLTIRGERREERREDSRYHLMESRYGIFQRSFTLPENADVKGITAESKNGVLYIDVPKDQSGEPRKIRIKKREQ</sequence>
<dbReference type="PROSITE" id="PS01031">
    <property type="entry name" value="SHSP"/>
    <property type="match status" value="1"/>
</dbReference>
<dbReference type="Pfam" id="PF00011">
    <property type="entry name" value="HSP20"/>
    <property type="match status" value="1"/>
</dbReference>
<dbReference type="InterPro" id="IPR031107">
    <property type="entry name" value="Small_HSP"/>
</dbReference>
<accession>A0ABU1IMP3</accession>
<dbReference type="EMBL" id="JAVDQG010000004">
    <property type="protein sequence ID" value="MDR6225966.1"/>
    <property type="molecule type" value="Genomic_DNA"/>
</dbReference>
<dbReference type="PANTHER" id="PTHR11527">
    <property type="entry name" value="HEAT-SHOCK PROTEIN 20 FAMILY MEMBER"/>
    <property type="match status" value="1"/>
</dbReference>
<evidence type="ECO:0000313" key="5">
    <source>
        <dbReference type="Proteomes" id="UP001185012"/>
    </source>
</evidence>
<dbReference type="InterPro" id="IPR008978">
    <property type="entry name" value="HSP20-like_chaperone"/>
</dbReference>
<dbReference type="CDD" id="cd06464">
    <property type="entry name" value="ACD_sHsps-like"/>
    <property type="match status" value="1"/>
</dbReference>
<feature type="domain" description="SHSP" evidence="3">
    <location>
        <begin position="38"/>
        <end position="149"/>
    </location>
</feature>
<comment type="similarity">
    <text evidence="1 2">Belongs to the small heat shock protein (HSP20) family.</text>
</comment>
<evidence type="ECO:0000259" key="3">
    <source>
        <dbReference type="PROSITE" id="PS01031"/>
    </source>
</evidence>
<evidence type="ECO:0000313" key="4">
    <source>
        <dbReference type="EMBL" id="MDR6225966.1"/>
    </source>
</evidence>
<protein>
    <submittedName>
        <fullName evidence="4">HSP20 family protein</fullName>
    </submittedName>
</protein>
<dbReference type="RefSeq" id="WP_309865249.1">
    <property type="nucleotide sequence ID" value="NZ_JAVDQG010000004.1"/>
</dbReference>
<reference evidence="4 5" key="1">
    <citation type="submission" date="2023-07" db="EMBL/GenBank/DDBJ databases">
        <title>Genomic Encyclopedia of Type Strains, Phase IV (KMG-IV): sequencing the most valuable type-strain genomes for metagenomic binning, comparative biology and taxonomic classification.</title>
        <authorList>
            <person name="Goeker M."/>
        </authorList>
    </citation>
    <scope>NUCLEOTIDE SEQUENCE [LARGE SCALE GENOMIC DNA]</scope>
    <source>
        <strain evidence="4 5">DSM 45903</strain>
    </source>
</reference>
<dbReference type="InterPro" id="IPR002068">
    <property type="entry name" value="A-crystallin/Hsp20_dom"/>
</dbReference>
<evidence type="ECO:0000256" key="2">
    <source>
        <dbReference type="RuleBase" id="RU003616"/>
    </source>
</evidence>
<dbReference type="SUPFAM" id="SSF49764">
    <property type="entry name" value="HSP20-like chaperones"/>
    <property type="match status" value="1"/>
</dbReference>
<name>A0ABU1IMP3_9BACL</name>
<evidence type="ECO:0000256" key="1">
    <source>
        <dbReference type="PROSITE-ProRule" id="PRU00285"/>
    </source>
</evidence>
<proteinExistence type="inferred from homology"/>
<dbReference type="Proteomes" id="UP001185012">
    <property type="component" value="Unassembled WGS sequence"/>
</dbReference>